<dbReference type="GO" id="GO:0005829">
    <property type="term" value="C:cytosol"/>
    <property type="evidence" value="ECO:0007669"/>
    <property type="project" value="TreeGrafter"/>
</dbReference>
<dbReference type="SUPFAM" id="SSF53067">
    <property type="entry name" value="Actin-like ATPase domain"/>
    <property type="match status" value="1"/>
</dbReference>
<feature type="domain" description="Hydantoinase A/oxoprolinase" evidence="1">
    <location>
        <begin position="199"/>
        <end position="482"/>
    </location>
</feature>
<dbReference type="PANTHER" id="PTHR11365:SF23">
    <property type="entry name" value="HYPOTHETICAL 5-OXOPROLINASE (EUROFUNG)-RELATED"/>
    <property type="match status" value="1"/>
</dbReference>
<sequence length="676" mass="73011">MIGVDVGGTFTDVVAIEDGKIKTVKVSTDVRTTERGVLKGAEEIGVETAEVFNHASTHGLNAVITRRLPKIAFLTTDGHRDILDIGRTWRPVEGLMNPAWRRSYGDANRPLVPRYLRRGIRERLTADGGVLIPLDEEQARAQLAVLRRCGVEGVAICLLNAYVNDHHEERLRQLVHEELGDVPVSISSEVSPLAKEFARASTTVVDVFMRLIYDDYTKRLDAGLRDLKFTGDLNFADCAAQLVRSDVAMEHPFRIVFAGPAAGTVSSAHFGSLIGAKNLLCADVGGTSCDISIVSDGKPFVNTTFELEHDLIVNALSNEISSIGAGGGSLVTINAAGELKVGPGSAGADPGPACYGIGGTQPATTDTCLLMGIIDPEGFAGGRMKLDPELSRQAFEALDTKLSFEQRVSYAFNIGINNIAEGVTNIAIQHGVDPRDYSLVAYGAAGPMLLPAVLDLVHAAEVIVPPHPGLFSALGLVSTDLVYADSRSAYTLLTAEAAESIDKVYRSMEQRLSERLKEKDRGNVTFVRSFDGRLAGQTWETPFIAVPDGEITAEGVEQMVANFHEAYAERSGNKFEALPVQGVTYRVQAVVHAEKVEYPVLPERTEGERPEPTRTLTIRYLTDEDLPAHEYQRADLRAGDTIPGPAVIREPLSTTFLVPGQTAHVGAHGELRIRKA</sequence>
<protein>
    <submittedName>
        <fullName evidence="4">5-oxoprolinase</fullName>
    </submittedName>
</protein>
<accession>A0A318LGL5</accession>
<dbReference type="Pfam" id="PF19278">
    <property type="entry name" value="Hydant_A_C"/>
    <property type="match status" value="1"/>
</dbReference>
<dbReference type="GO" id="GO:0006749">
    <property type="term" value="P:glutathione metabolic process"/>
    <property type="evidence" value="ECO:0007669"/>
    <property type="project" value="TreeGrafter"/>
</dbReference>
<dbReference type="OrthoDB" id="9768323at2"/>
<evidence type="ECO:0000313" key="5">
    <source>
        <dbReference type="Proteomes" id="UP000247892"/>
    </source>
</evidence>
<comment type="caution">
    <text evidence="4">The sequence shown here is derived from an EMBL/GenBank/DDBJ whole genome shotgun (WGS) entry which is preliminary data.</text>
</comment>
<dbReference type="InterPro" id="IPR008040">
    <property type="entry name" value="Hydant_A_N"/>
</dbReference>
<keyword evidence="5" id="KW-1185">Reference proteome</keyword>
<name>A0A318LGL5_9PSEU</name>
<evidence type="ECO:0000259" key="3">
    <source>
        <dbReference type="Pfam" id="PF19278"/>
    </source>
</evidence>
<dbReference type="GO" id="GO:0017168">
    <property type="term" value="F:5-oxoprolinase (ATP-hydrolyzing) activity"/>
    <property type="evidence" value="ECO:0007669"/>
    <property type="project" value="TreeGrafter"/>
</dbReference>
<dbReference type="RefSeq" id="WP_110343665.1">
    <property type="nucleotide sequence ID" value="NZ_JBHVKT010000004.1"/>
</dbReference>
<evidence type="ECO:0000313" key="4">
    <source>
        <dbReference type="EMBL" id="PXY18203.1"/>
    </source>
</evidence>
<proteinExistence type="predicted"/>
<dbReference type="InterPro" id="IPR049517">
    <property type="entry name" value="ACX-like_C"/>
</dbReference>
<dbReference type="InterPro" id="IPR043129">
    <property type="entry name" value="ATPase_NBD"/>
</dbReference>
<evidence type="ECO:0000259" key="2">
    <source>
        <dbReference type="Pfam" id="PF05378"/>
    </source>
</evidence>
<feature type="domain" description="Acetophenone carboxylase-like C-terminal" evidence="3">
    <location>
        <begin position="495"/>
        <end position="661"/>
    </location>
</feature>
<feature type="domain" description="Hydantoinase/oxoprolinase N-terminal" evidence="2">
    <location>
        <begin position="2"/>
        <end position="178"/>
    </location>
</feature>
<gene>
    <name evidence="4" type="ORF">BA062_35650</name>
</gene>
<dbReference type="EMBL" id="MASU01000022">
    <property type="protein sequence ID" value="PXY18203.1"/>
    <property type="molecule type" value="Genomic_DNA"/>
</dbReference>
<dbReference type="Proteomes" id="UP000247892">
    <property type="component" value="Unassembled WGS sequence"/>
</dbReference>
<organism evidence="4 5">
    <name type="scientific">Prauserella flavalba</name>
    <dbReference type="NCBI Taxonomy" id="1477506"/>
    <lineage>
        <taxon>Bacteria</taxon>
        <taxon>Bacillati</taxon>
        <taxon>Actinomycetota</taxon>
        <taxon>Actinomycetes</taxon>
        <taxon>Pseudonocardiales</taxon>
        <taxon>Pseudonocardiaceae</taxon>
        <taxon>Prauserella</taxon>
    </lineage>
</organism>
<dbReference type="AlphaFoldDB" id="A0A318LGL5"/>
<dbReference type="PANTHER" id="PTHR11365">
    <property type="entry name" value="5-OXOPROLINASE RELATED"/>
    <property type="match status" value="1"/>
</dbReference>
<evidence type="ECO:0000259" key="1">
    <source>
        <dbReference type="Pfam" id="PF01968"/>
    </source>
</evidence>
<dbReference type="InterPro" id="IPR002821">
    <property type="entry name" value="Hydantoinase_A"/>
</dbReference>
<dbReference type="Pfam" id="PF01968">
    <property type="entry name" value="Hydantoinase_A"/>
    <property type="match status" value="1"/>
</dbReference>
<reference evidence="4 5" key="1">
    <citation type="submission" date="2016-07" db="EMBL/GenBank/DDBJ databases">
        <title>Draft genome sequence of Prauserella sp. YIM 121212, isolated from alkaline soil.</title>
        <authorList>
            <person name="Ruckert C."/>
            <person name="Albersmeier A."/>
            <person name="Jiang C.-L."/>
            <person name="Jiang Y."/>
            <person name="Kalinowski J."/>
            <person name="Schneider O."/>
            <person name="Winkler A."/>
            <person name="Zotchev S.B."/>
        </authorList>
    </citation>
    <scope>NUCLEOTIDE SEQUENCE [LARGE SCALE GENOMIC DNA]</scope>
    <source>
        <strain evidence="4 5">YIM 121212</strain>
    </source>
</reference>
<dbReference type="InterPro" id="IPR045079">
    <property type="entry name" value="Oxoprolinase-like"/>
</dbReference>
<dbReference type="Pfam" id="PF05378">
    <property type="entry name" value="Hydant_A_N"/>
    <property type="match status" value="1"/>
</dbReference>